<dbReference type="SUPFAM" id="SSF52402">
    <property type="entry name" value="Adenine nucleotide alpha hydrolases-like"/>
    <property type="match status" value="1"/>
</dbReference>
<dbReference type="PRINTS" id="PR01438">
    <property type="entry name" value="UNVRSLSTRESS"/>
</dbReference>
<dbReference type="InterPro" id="IPR006016">
    <property type="entry name" value="UspA"/>
</dbReference>
<dbReference type="PANTHER" id="PTHR46268:SF6">
    <property type="entry name" value="UNIVERSAL STRESS PROTEIN UP12"/>
    <property type="match status" value="1"/>
</dbReference>
<dbReference type="Gene3D" id="3.40.50.620">
    <property type="entry name" value="HUPs"/>
    <property type="match status" value="1"/>
</dbReference>
<evidence type="ECO:0000256" key="1">
    <source>
        <dbReference type="ARBA" id="ARBA00008791"/>
    </source>
</evidence>
<keyword evidence="4" id="KW-1185">Reference proteome</keyword>
<gene>
    <name evidence="3" type="ORF">FO441_06705</name>
</gene>
<dbReference type="RefSeq" id="WP_145287642.1">
    <property type="nucleotide sequence ID" value="NZ_VMSJ01000002.1"/>
</dbReference>
<evidence type="ECO:0000259" key="2">
    <source>
        <dbReference type="Pfam" id="PF00582"/>
    </source>
</evidence>
<reference evidence="3 4" key="1">
    <citation type="submission" date="2019-07" db="EMBL/GenBank/DDBJ databases">
        <title>Salinicoccus cyprini sp. nov., isolated from gastro-intestinal tract of mirror carp, Cyprinus carpio var. specularis, collected from Gobind Sagar Reservoir, Himachal Pradesh, India.</title>
        <authorList>
            <person name="Talwar C."/>
            <person name="Singh A.K."/>
            <person name="Lal R."/>
            <person name="Negi R.K."/>
        </authorList>
    </citation>
    <scope>NUCLEOTIDE SEQUENCE [LARGE SCALE GENOMIC DNA]</scope>
    <source>
        <strain evidence="3 4">CT19</strain>
    </source>
</reference>
<dbReference type="CDD" id="cd00293">
    <property type="entry name" value="USP-like"/>
    <property type="match status" value="1"/>
</dbReference>
<evidence type="ECO:0000313" key="3">
    <source>
        <dbReference type="EMBL" id="TVT28098.1"/>
    </source>
</evidence>
<dbReference type="OrthoDB" id="9777884at2"/>
<dbReference type="Proteomes" id="UP000315103">
    <property type="component" value="Unassembled WGS sequence"/>
</dbReference>
<name>A0A558AV12_9STAP</name>
<dbReference type="EMBL" id="VMSJ01000002">
    <property type="protein sequence ID" value="TVT28098.1"/>
    <property type="molecule type" value="Genomic_DNA"/>
</dbReference>
<dbReference type="AlphaFoldDB" id="A0A558AV12"/>
<proteinExistence type="inferred from homology"/>
<protein>
    <submittedName>
        <fullName evidence="3">Universal stress protein</fullName>
    </submittedName>
</protein>
<comment type="similarity">
    <text evidence="1">Belongs to the universal stress protein A family.</text>
</comment>
<dbReference type="PANTHER" id="PTHR46268">
    <property type="entry name" value="STRESS RESPONSE PROTEIN NHAX"/>
    <property type="match status" value="1"/>
</dbReference>
<comment type="caution">
    <text evidence="3">The sequence shown here is derived from an EMBL/GenBank/DDBJ whole genome shotgun (WGS) entry which is preliminary data.</text>
</comment>
<feature type="domain" description="UspA" evidence="2">
    <location>
        <begin position="1"/>
        <end position="137"/>
    </location>
</feature>
<organism evidence="3 4">
    <name type="scientific">Salinicoccus cyprini</name>
    <dbReference type="NCBI Taxonomy" id="2493691"/>
    <lineage>
        <taxon>Bacteria</taxon>
        <taxon>Bacillati</taxon>
        <taxon>Bacillota</taxon>
        <taxon>Bacilli</taxon>
        <taxon>Bacillales</taxon>
        <taxon>Staphylococcaceae</taxon>
        <taxon>Salinicoccus</taxon>
    </lineage>
</organism>
<accession>A0A558AV12</accession>
<dbReference type="Pfam" id="PF00582">
    <property type="entry name" value="Usp"/>
    <property type="match status" value="1"/>
</dbReference>
<dbReference type="InterPro" id="IPR014729">
    <property type="entry name" value="Rossmann-like_a/b/a_fold"/>
</dbReference>
<sequence length="137" mass="15176">MYKKILLAADGSENSYRAAEETLNFIDGNSEVTILNVINTNDSKDDVLHNTPGESINAKRKEKLQSIINFYETNNIPYKVQFEHGTPNETVVKIANSEKHQAVVLGTRGLNGLQEMVLGSVSHKVAKRAEIPVIIVK</sequence>
<dbReference type="InterPro" id="IPR006015">
    <property type="entry name" value="Universal_stress_UspA"/>
</dbReference>
<evidence type="ECO:0000313" key="4">
    <source>
        <dbReference type="Proteomes" id="UP000315103"/>
    </source>
</evidence>